<gene>
    <name evidence="1" type="ORF">CVS54_03717</name>
</gene>
<reference evidence="1 2" key="1">
    <citation type="submission" date="2018-08" db="EMBL/GenBank/DDBJ databases">
        <title>Microbacterium oxydans strain HG3.</title>
        <authorList>
            <person name="ORTET P."/>
        </authorList>
    </citation>
    <scope>NUCLEOTIDE SEQUENCE [LARGE SCALE GENOMIC DNA]</scope>
    <source>
        <strain evidence="1 2">HG3</strain>
    </source>
</reference>
<dbReference type="EMBL" id="CP031422">
    <property type="protein sequence ID" value="AZS42354.1"/>
    <property type="molecule type" value="Genomic_DNA"/>
</dbReference>
<accession>A0A3S5HTI2</accession>
<evidence type="ECO:0000313" key="1">
    <source>
        <dbReference type="EMBL" id="AZS42354.1"/>
    </source>
</evidence>
<organism evidence="1 2">
    <name type="scientific">Microbacterium oxydans</name>
    <dbReference type="NCBI Taxonomy" id="82380"/>
    <lineage>
        <taxon>Bacteria</taxon>
        <taxon>Bacillati</taxon>
        <taxon>Actinomycetota</taxon>
        <taxon>Actinomycetes</taxon>
        <taxon>Micrococcales</taxon>
        <taxon>Microbacteriaceae</taxon>
        <taxon>Microbacterium</taxon>
    </lineage>
</organism>
<dbReference type="AlphaFoldDB" id="A0A3S5HTI2"/>
<dbReference type="KEGG" id="moy:CVS54_03717"/>
<name>A0A3S5HTI2_9MICO</name>
<sequence>MIAETVIRVRRQSGEEMAVPLSEVGARHLIDARPWRTFRWYRGQRHLPGTYWSARMEAPVGYESRLELANLILMDFDSDVLSIVSQPFLVEGWDGKRIRRHVPDYLLRLRDGGIRVIDVKPTHRLDVPKVRDSLGWTRRLMAVPGWEYEICSEPDPTLSTNVRFLSGFRWSDRFEEAEVESARTAVNAPTTFASAVGQVSLALNNRARARAVVLHLLWRRLLASDLTRTLDNDSEVIPV</sequence>
<dbReference type="NCBIfam" id="NF033179">
    <property type="entry name" value="TnsA_like_Actin"/>
    <property type="match status" value="1"/>
</dbReference>
<proteinExistence type="predicted"/>
<protein>
    <recommendedName>
        <fullName evidence="3">TnsA endonuclease N-terminal domain-containing protein</fullName>
    </recommendedName>
</protein>
<dbReference type="Proteomes" id="UP000274841">
    <property type="component" value="Chromosome"/>
</dbReference>
<dbReference type="RefSeq" id="WP_127012851.1">
    <property type="nucleotide sequence ID" value="NZ_CP031422.1"/>
</dbReference>
<evidence type="ECO:0000313" key="2">
    <source>
        <dbReference type="Proteomes" id="UP000274841"/>
    </source>
</evidence>
<dbReference type="InterPro" id="IPR048000">
    <property type="entry name" value="TnsA-like"/>
</dbReference>
<evidence type="ECO:0008006" key="3">
    <source>
        <dbReference type="Google" id="ProtNLM"/>
    </source>
</evidence>